<dbReference type="PANTHER" id="PTHR15503:SF45">
    <property type="entry name" value="RNA-DIRECTED DNA POLYMERASE HOMOLOG"/>
    <property type="match status" value="1"/>
</dbReference>
<dbReference type="SUPFAM" id="SSF50630">
    <property type="entry name" value="Acid proteases"/>
    <property type="match status" value="1"/>
</dbReference>
<dbReference type="Pfam" id="PF00078">
    <property type="entry name" value="RVT_1"/>
    <property type="match status" value="1"/>
</dbReference>
<dbReference type="Gene3D" id="3.30.70.270">
    <property type="match status" value="1"/>
</dbReference>
<proteinExistence type="predicted"/>
<feature type="domain" description="Reverse transcriptase" evidence="2">
    <location>
        <begin position="436"/>
        <end position="506"/>
    </location>
</feature>
<dbReference type="InterPro" id="IPR032567">
    <property type="entry name" value="RTL1-rel"/>
</dbReference>
<dbReference type="InterPro" id="IPR043502">
    <property type="entry name" value="DNA/RNA_pol_sf"/>
</dbReference>
<feature type="compositionally biased region" description="Polar residues" evidence="1">
    <location>
        <begin position="12"/>
        <end position="25"/>
    </location>
</feature>
<dbReference type="InterPro" id="IPR000477">
    <property type="entry name" value="RT_dom"/>
</dbReference>
<evidence type="ECO:0000259" key="2">
    <source>
        <dbReference type="Pfam" id="PF00078"/>
    </source>
</evidence>
<dbReference type="CDD" id="cd00303">
    <property type="entry name" value="retropepsin_like"/>
    <property type="match status" value="1"/>
</dbReference>
<organism evidence="3">
    <name type="scientific">Ananas comosus var. bracteatus</name>
    <name type="common">red pineapple</name>
    <dbReference type="NCBI Taxonomy" id="296719"/>
    <lineage>
        <taxon>Eukaryota</taxon>
        <taxon>Viridiplantae</taxon>
        <taxon>Streptophyta</taxon>
        <taxon>Embryophyta</taxon>
        <taxon>Tracheophyta</taxon>
        <taxon>Spermatophyta</taxon>
        <taxon>Magnoliopsida</taxon>
        <taxon>Liliopsida</taxon>
        <taxon>Poales</taxon>
        <taxon>Bromeliaceae</taxon>
        <taxon>Bromelioideae</taxon>
        <taxon>Ananas</taxon>
    </lineage>
</organism>
<evidence type="ECO:0000313" key="3">
    <source>
        <dbReference type="EMBL" id="CAD1827547.1"/>
    </source>
</evidence>
<dbReference type="Gene3D" id="3.10.10.10">
    <property type="entry name" value="HIV Type 1 Reverse Transcriptase, subunit A, domain 1"/>
    <property type="match status" value="1"/>
</dbReference>
<dbReference type="EMBL" id="LR862146">
    <property type="protein sequence ID" value="CAD1827547.1"/>
    <property type="molecule type" value="Genomic_DNA"/>
</dbReference>
<dbReference type="CDD" id="cd01647">
    <property type="entry name" value="RT_LTR"/>
    <property type="match status" value="1"/>
</dbReference>
<feature type="compositionally biased region" description="Basic and acidic residues" evidence="1">
    <location>
        <begin position="47"/>
        <end position="62"/>
    </location>
</feature>
<dbReference type="AlphaFoldDB" id="A0A6V7P9N5"/>
<dbReference type="SUPFAM" id="SSF56672">
    <property type="entry name" value="DNA/RNA polymerases"/>
    <property type="match status" value="1"/>
</dbReference>
<feature type="region of interest" description="Disordered" evidence="1">
    <location>
        <begin position="1"/>
        <end position="62"/>
    </location>
</feature>
<sequence>MVKTQFDASVAESKQTVPDPQQSVSKRVADSQDPVPGRVPDSQQSQQKREKEKEEKKKEKRRSNLEALEHHLLPHFSPWWLGACGWSLVEDQTPTLLGLELGLELLLRSFACLPLCSFAHACEGRSLQAGTSELAIATYARSCGSGRRNGMPWGRLIPRVGMLTTTGPLGTAQAGLPTGRRLICFRHMAGLDTHRAGFRWIPGRDSTSSPRQPEGSRVPSGRIFAAQVEEQPAATDDIVTGIIMINGTRARTLFDTGASRSFVGASFAKTHGIEMTHNEDYWWINSSEHSFPVYDECLEVPVQIGDWIMPIDLLVLDRMWGFDVILGTNWLSKYYAVIDCESKVIIFREPNQEELVYRACKGARFAVTISSVRAKRMIKRGCKAYLVTMIDGRREHPELENGTVELVELKAQLQDLLDKGFVRPSVSPWRAPVLFVKKKDGTLRLCVDYRELNKVTIKNKYPLPRIDDLFDQLQGSKVYSKIDLQSGYHQLKIRPKDVHKMAYRTRYGHYEFTSNEAEQGFALDLDEEGENWNSAFGSTSVRESRLKDLLIKRGSGMDLAVKAGVRGTSERV</sequence>
<gene>
    <name evidence="3" type="ORF">CB5_LOCUS10758</name>
</gene>
<name>A0A6V7P9N5_ANACO</name>
<dbReference type="Gene3D" id="2.40.70.10">
    <property type="entry name" value="Acid Proteases"/>
    <property type="match status" value="1"/>
</dbReference>
<dbReference type="PANTHER" id="PTHR15503">
    <property type="entry name" value="LDOC1 RELATED"/>
    <property type="match status" value="1"/>
</dbReference>
<protein>
    <recommendedName>
        <fullName evidence="2">Reverse transcriptase domain-containing protein</fullName>
    </recommendedName>
</protein>
<dbReference type="InterPro" id="IPR043128">
    <property type="entry name" value="Rev_trsase/Diguanyl_cyclase"/>
</dbReference>
<accession>A0A6V7P9N5</accession>
<evidence type="ECO:0000256" key="1">
    <source>
        <dbReference type="SAM" id="MobiDB-lite"/>
    </source>
</evidence>
<reference evidence="3" key="1">
    <citation type="submission" date="2020-07" db="EMBL/GenBank/DDBJ databases">
        <authorList>
            <person name="Lin J."/>
        </authorList>
    </citation>
    <scope>NUCLEOTIDE SEQUENCE</scope>
</reference>
<dbReference type="InterPro" id="IPR021109">
    <property type="entry name" value="Peptidase_aspartic_dom_sf"/>
</dbReference>
<dbReference type="Pfam" id="PF08284">
    <property type="entry name" value="RVP_2"/>
    <property type="match status" value="1"/>
</dbReference>